<sequence length="328" mass="34926">MTCRFTRLLTPMLAALALTTGLVAHAAADFPDKPIRLVMPYPPGGPTDLLARVVAMEMSQSLGQSVVVDNRPGASGMIGTEAVARARPDGYTIVANPSLHVINPSIYADMRYDPVADFVPVTQLAQVPLVLIVPATSATRTVSDLVALGKSRKNGLSYGSGGIASSHHLAAESFRTVTKIPMLHVPYKGSSPALTDLVSGQVDFMFDSLSSAMPFIQSGQLRAIAVTTRQRAPALPEVPTVGESGYPGFDIGTWYGVWAPKGTPADVVQKLSQHVARALQQPQVQKRYAALGAQPVGSTPKDFADYQGTEARKWAEIVRRAGIEKIKP</sequence>
<dbReference type="Proteomes" id="UP000004277">
    <property type="component" value="Unassembled WGS sequence"/>
</dbReference>
<reference evidence="1" key="1">
    <citation type="submission" date="2019-05" db="EMBL/GenBank/DDBJ databases">
        <title>Revised genome assembly of Burkholderiaceae (previously Ralstonia) sp. PBA.</title>
        <authorList>
            <person name="Gan H.M."/>
        </authorList>
    </citation>
    <scope>NUCLEOTIDE SEQUENCE</scope>
    <source>
        <strain evidence="1">PBA</strain>
    </source>
</reference>
<organism evidence="1 2">
    <name type="scientific">Imbroritus primus</name>
    <dbReference type="NCBI Taxonomy" id="3058603"/>
    <lineage>
        <taxon>Bacteria</taxon>
        <taxon>Pseudomonadati</taxon>
        <taxon>Pseudomonadota</taxon>
        <taxon>Betaproteobacteria</taxon>
        <taxon>Burkholderiales</taxon>
        <taxon>Burkholderiaceae</taxon>
        <taxon>Imbroritus</taxon>
    </lineage>
</organism>
<gene>
    <name evidence="1" type="ORF">MW7_005775</name>
</gene>
<accession>A0ACD3SPW5</accession>
<dbReference type="EMBL" id="AKCV02000015">
    <property type="protein sequence ID" value="TMS58260.1"/>
    <property type="molecule type" value="Genomic_DNA"/>
</dbReference>
<name>A0ACD3SPW5_9BURK</name>
<keyword evidence="2" id="KW-1185">Reference proteome</keyword>
<protein>
    <submittedName>
        <fullName evidence="1">Tripartite tricarboxylate transporter substrate binding protein</fullName>
    </submittedName>
</protein>
<proteinExistence type="predicted"/>
<comment type="caution">
    <text evidence="1">The sequence shown here is derived from an EMBL/GenBank/DDBJ whole genome shotgun (WGS) entry which is preliminary data.</text>
</comment>
<evidence type="ECO:0000313" key="1">
    <source>
        <dbReference type="EMBL" id="TMS58260.1"/>
    </source>
</evidence>
<evidence type="ECO:0000313" key="2">
    <source>
        <dbReference type="Proteomes" id="UP000004277"/>
    </source>
</evidence>